<protein>
    <submittedName>
        <fullName evidence="1">Uncharacterized protein</fullName>
    </submittedName>
</protein>
<reference evidence="1 2" key="1">
    <citation type="submission" date="2019-01" db="EMBL/GenBank/DDBJ databases">
        <title>Complete genome sequence of Pantoea phage vB_PagM_LIET2.</title>
        <authorList>
            <person name="Truncaite L."/>
            <person name="Simoliuniene M."/>
            <person name="Kazlauskas D."/>
            <person name="Meskys R."/>
            <person name="Simoliunas E."/>
        </authorList>
    </citation>
    <scope>NUCLEOTIDE SEQUENCE [LARGE SCALE GENOMIC DNA]</scope>
</reference>
<evidence type="ECO:0000313" key="1">
    <source>
        <dbReference type="EMBL" id="QAX92277.1"/>
    </source>
</evidence>
<dbReference type="Proteomes" id="UP000289486">
    <property type="component" value="Segment"/>
</dbReference>
<keyword evidence="2" id="KW-1185">Reference proteome</keyword>
<dbReference type="EMBL" id="MK388689">
    <property type="protein sequence ID" value="QAX92277.1"/>
    <property type="molecule type" value="Genomic_DNA"/>
</dbReference>
<gene>
    <name evidence="1" type="ORF">LIET2_gp025</name>
</gene>
<evidence type="ECO:0000313" key="2">
    <source>
        <dbReference type="Proteomes" id="UP000289486"/>
    </source>
</evidence>
<sequence>MRRHGVAGNEGRQMNTVTANTVKGIQADIANGKRTLKAIAAECRMFEQQVSDDESKAIFARLSDCTSRAQFAAVIASL</sequence>
<organism evidence="1 2">
    <name type="scientific">Pantoea phage vB_PagM_LIET2</name>
    <dbReference type="NCBI Taxonomy" id="2508071"/>
    <lineage>
        <taxon>Viruses</taxon>
        <taxon>Duplodnaviria</taxon>
        <taxon>Heunggongvirae</taxon>
        <taxon>Uroviricota</taxon>
        <taxon>Caudoviricetes</taxon>
        <taxon>Lietduovirus</taxon>
        <taxon>Lietduovirus LIET2</taxon>
    </lineage>
</organism>
<proteinExistence type="predicted"/>
<name>A0A411AVZ6_9CAUD</name>
<accession>A0A411AVZ6</accession>